<dbReference type="Proteomes" id="UP000222892">
    <property type="component" value="Segment"/>
</dbReference>
<dbReference type="InterPro" id="IPR027417">
    <property type="entry name" value="P-loop_NTPase"/>
</dbReference>
<reference evidence="6 7" key="1">
    <citation type="journal article" date="2017" name="Sci. Rep.">
        <title>Phage-host interactions in Streptococcus thermophilus: Genome analysis of phages isolated in Uruguay and ectopic spacer acquisition in CRISPR array.</title>
        <authorList>
            <person name="Achigar R."/>
            <person name="Magadan A.H."/>
            <person name="Tremblay D.M."/>
            <person name="Julia Pianzzola M."/>
            <person name="Moineau S."/>
        </authorList>
    </citation>
    <scope>NUCLEOTIDE SEQUENCE [LARGE SCALE GENOMIC DNA]</scope>
</reference>
<keyword evidence="3" id="KW-0347">Helicase</keyword>
<keyword evidence="4" id="KW-0067">ATP-binding</keyword>
<proteinExistence type="predicted"/>
<dbReference type="GO" id="GO:0004386">
    <property type="term" value="F:helicase activity"/>
    <property type="evidence" value="ECO:0007669"/>
    <property type="project" value="UniProtKB-KW"/>
</dbReference>
<dbReference type="InterPro" id="IPR006500">
    <property type="entry name" value="Helicase_put_C_phage/plasmid"/>
</dbReference>
<dbReference type="EMBL" id="KT717084">
    <property type="protein sequence ID" value="ALJ99616.1"/>
    <property type="molecule type" value="Genomic_DNA"/>
</dbReference>
<dbReference type="SMART" id="SM00885">
    <property type="entry name" value="D5_N"/>
    <property type="match status" value="1"/>
</dbReference>
<evidence type="ECO:0000256" key="1">
    <source>
        <dbReference type="ARBA" id="ARBA00022741"/>
    </source>
</evidence>
<dbReference type="PANTHER" id="PTHR35372">
    <property type="entry name" value="ATP BINDING PROTEIN-RELATED"/>
    <property type="match status" value="1"/>
</dbReference>
<dbReference type="InterPro" id="IPR051620">
    <property type="entry name" value="ORF904-like_C"/>
</dbReference>
<dbReference type="InterPro" id="IPR004968">
    <property type="entry name" value="DNA_primase/NTPase_C"/>
</dbReference>
<dbReference type="InterPro" id="IPR014015">
    <property type="entry name" value="Helicase_SF3_DNA-vir"/>
</dbReference>
<keyword evidence="7" id="KW-1185">Reference proteome</keyword>
<dbReference type="PANTHER" id="PTHR35372:SF2">
    <property type="entry name" value="SF3 HELICASE DOMAIN-CONTAINING PROTEIN"/>
    <property type="match status" value="1"/>
</dbReference>
<dbReference type="PROSITE" id="PS51206">
    <property type="entry name" value="SF3_HELICASE_1"/>
    <property type="match status" value="1"/>
</dbReference>
<dbReference type="Pfam" id="PF03288">
    <property type="entry name" value="Pox_D5"/>
    <property type="match status" value="1"/>
</dbReference>
<evidence type="ECO:0000256" key="3">
    <source>
        <dbReference type="ARBA" id="ARBA00022806"/>
    </source>
</evidence>
<dbReference type="Gene3D" id="3.40.50.300">
    <property type="entry name" value="P-loop containing nucleotide triphosphate hydrolases"/>
    <property type="match status" value="1"/>
</dbReference>
<keyword evidence="2" id="KW-0378">Hydrolase</keyword>
<dbReference type="InterPro" id="IPR045455">
    <property type="entry name" value="NrS-1_pol-like_helicase"/>
</dbReference>
<dbReference type="GO" id="GO:0016787">
    <property type="term" value="F:hydrolase activity"/>
    <property type="evidence" value="ECO:0007669"/>
    <property type="project" value="UniProtKB-KW"/>
</dbReference>
<dbReference type="GO" id="GO:0005524">
    <property type="term" value="F:ATP binding"/>
    <property type="evidence" value="ECO:0007669"/>
    <property type="project" value="UniProtKB-KW"/>
</dbReference>
<dbReference type="InterPro" id="IPR014818">
    <property type="entry name" value="Phage/plasmid_primase_P4_C"/>
</dbReference>
<dbReference type="SUPFAM" id="SSF52540">
    <property type="entry name" value="P-loop containing nucleoside triphosphate hydrolases"/>
    <property type="match status" value="1"/>
</dbReference>
<gene>
    <name evidence="6" type="ORF">sp53_34</name>
</gene>
<keyword evidence="1" id="KW-0547">Nucleotide-binding</keyword>
<protein>
    <submittedName>
        <fullName evidence="6">Primase</fullName>
    </submittedName>
</protein>
<evidence type="ECO:0000256" key="4">
    <source>
        <dbReference type="ARBA" id="ARBA00022840"/>
    </source>
</evidence>
<dbReference type="Pfam" id="PF19263">
    <property type="entry name" value="DUF5906"/>
    <property type="match status" value="1"/>
</dbReference>
<sequence length="507" mass="59227">MDLTTIDFDYYREQFASSSLSPGKPSSKEGIKNKLKAYRNDWFEKFKEENPDSKEPKALPELAVAKGLNKYTHVITLENGKVAIYDPERGYYQKDYRYAYQLIYILEPTFNETKCRNVLFLLSNMSREYEYNNMYMDFEPEYRDVRRFILVKNGIYDKRKKKLLSFDHKFINFSTIETELVENAPKPIINGWDVDSWLLDLMSGDSELVELLWQVIAASLNGNHSYRKSIWLVGNGNDGKGTFQQLISNLVGLKNVAPLKLNQFSERFGLAIIEGKTVIIGDDVQAGIYVDESSNFNSVVTGEPVSIEKKGENPYLAQFKKTVIQSTNAMPVFKNKSNGTYRRIVIIPFNKTFGINDDNWAIKDDYINRKEVLEYVLWKAINLDFDKFSEPKATQERMQEFKEENNTVYKFLNEYLSDVVSTRIPVRFLWDVYRSWCHEGNHTIPKKSNFDKELAQNLPVGWTKEKWRPLDQFNPTKDKPDYWHDFNFKWDVEKDGKKTAAIIAKTL</sequence>
<dbReference type="NCBIfam" id="TIGR01613">
    <property type="entry name" value="primase_Cterm"/>
    <property type="match status" value="1"/>
</dbReference>
<organism evidence="6 7">
    <name type="scientific">Streptococcus phage 53</name>
    <dbReference type="NCBI Taxonomy" id="1718280"/>
    <lineage>
        <taxon>Viruses</taxon>
        <taxon>Duplodnaviria</taxon>
        <taxon>Heunggongvirae</taxon>
        <taxon>Uroviricota</taxon>
        <taxon>Caudoviricetes</taxon>
        <taxon>Aliceevansviridae</taxon>
        <taxon>Moineauvirus</taxon>
        <taxon>Moineauvirus mv53</taxon>
    </lineage>
</organism>
<feature type="domain" description="SF3 helicase" evidence="5">
    <location>
        <begin position="207"/>
        <end position="362"/>
    </location>
</feature>
<evidence type="ECO:0000259" key="5">
    <source>
        <dbReference type="PROSITE" id="PS51206"/>
    </source>
</evidence>
<evidence type="ECO:0000313" key="6">
    <source>
        <dbReference type="EMBL" id="ALJ99616.1"/>
    </source>
</evidence>
<evidence type="ECO:0000256" key="2">
    <source>
        <dbReference type="ARBA" id="ARBA00022801"/>
    </source>
</evidence>
<evidence type="ECO:0000313" key="7">
    <source>
        <dbReference type="Proteomes" id="UP000222892"/>
    </source>
</evidence>
<accession>A0A1S5PRW1</accession>
<name>A0A1S5PRW1_9CAUD</name>